<sequence>MLFFELVFYIFNQHQVLSILKYRRVCPHPIANGILTTLIYVRCIYSDVMRKIKSLTVTISQLGVRWPALIPEIGILIMLLII</sequence>
<gene>
    <name evidence="1" type="ORF">CR152_28125</name>
</gene>
<reference evidence="1" key="1">
    <citation type="submission" date="2017-10" db="EMBL/GenBank/DDBJ databases">
        <title>Massilia psychrophilum sp. nov., a novel purple-pigmented bacterium isolated from Tianshan glacier, Xinjiang Municipality, China.</title>
        <authorList>
            <person name="Wang H."/>
        </authorList>
    </citation>
    <scope>NUCLEOTIDE SEQUENCE [LARGE SCALE GENOMIC DNA]</scope>
    <source>
        <strain evidence="1">B2</strain>
    </source>
</reference>
<organism evidence="1 2">
    <name type="scientific">Massilia violaceinigra</name>
    <dbReference type="NCBI Taxonomy" id="2045208"/>
    <lineage>
        <taxon>Bacteria</taxon>
        <taxon>Pseudomonadati</taxon>
        <taxon>Pseudomonadota</taxon>
        <taxon>Betaproteobacteria</taxon>
        <taxon>Burkholderiales</taxon>
        <taxon>Oxalobacteraceae</taxon>
        <taxon>Telluria group</taxon>
        <taxon>Massilia</taxon>
    </lineage>
</organism>
<proteinExistence type="predicted"/>
<evidence type="ECO:0000313" key="2">
    <source>
        <dbReference type="Proteomes" id="UP000229897"/>
    </source>
</evidence>
<dbReference type="Proteomes" id="UP000229897">
    <property type="component" value="Chromosome"/>
</dbReference>
<dbReference type="AlphaFoldDB" id="A0A2D2DSI7"/>
<dbReference type="KEGG" id="mass:CR152_28125"/>
<keyword evidence="2" id="KW-1185">Reference proteome</keyword>
<dbReference type="EMBL" id="CP024608">
    <property type="protein sequence ID" value="ATQ77941.1"/>
    <property type="molecule type" value="Genomic_DNA"/>
</dbReference>
<accession>A0A2D2DSI7</accession>
<name>A0A2D2DSI7_9BURK</name>
<protein>
    <submittedName>
        <fullName evidence="1">Uncharacterized protein</fullName>
    </submittedName>
</protein>
<evidence type="ECO:0000313" key="1">
    <source>
        <dbReference type="EMBL" id="ATQ77941.1"/>
    </source>
</evidence>